<evidence type="ECO:0000256" key="1">
    <source>
        <dbReference type="SAM" id="Phobius"/>
    </source>
</evidence>
<dbReference type="HOGENOM" id="CLU_2614306_0_0_4"/>
<geneLocation type="plasmid" evidence="3">
    <name>pAzo1</name>
</geneLocation>
<reference evidence="2 3" key="1">
    <citation type="journal article" date="2005" name="Arch. Microbiol.">
        <title>The genome sequence of an anaerobic aromatic-degrading denitrifying bacterium, strain EbN1.</title>
        <authorList>
            <person name="Rabus R."/>
            <person name="Kube M."/>
            <person name="Heider J."/>
            <person name="Beck A."/>
            <person name="Heitmann K."/>
            <person name="Widdel F."/>
            <person name="Reinhardt R."/>
        </authorList>
    </citation>
    <scope>NUCLEOTIDE SEQUENCE [LARGE SCALE GENOMIC DNA]</scope>
    <source>
        <strain evidence="2 3">EbN1</strain>
        <plasmid evidence="3">Plasmid pAzo1</plasmid>
    </source>
</reference>
<accession>Q5NXA3</accession>
<sequence length="78" mass="8524">MSRVLVFASIAALSICPEGMRRKGLARLERALCFGDIGMAPASRFRAITLIRKQRMSGLGQDVLGWLIVGLVAAFILY</sequence>
<keyword evidence="1" id="KW-0812">Transmembrane</keyword>
<evidence type="ECO:0000313" key="3">
    <source>
        <dbReference type="Proteomes" id="UP000006552"/>
    </source>
</evidence>
<dbReference type="AlphaFoldDB" id="Q5NXA3"/>
<organism evidence="2 3">
    <name type="scientific">Aromatoleum aromaticum (strain DSM 19018 / LMG 30748 / EbN1)</name>
    <name type="common">Azoarcus sp. (strain EbN1)</name>
    <dbReference type="NCBI Taxonomy" id="76114"/>
    <lineage>
        <taxon>Bacteria</taxon>
        <taxon>Pseudomonadati</taxon>
        <taxon>Pseudomonadota</taxon>
        <taxon>Betaproteobacteria</taxon>
        <taxon>Rhodocyclales</taxon>
        <taxon>Rhodocyclaceae</taxon>
        <taxon>Aromatoleum</taxon>
    </lineage>
</organism>
<evidence type="ECO:0000313" key="2">
    <source>
        <dbReference type="EMBL" id="CAI10311.1"/>
    </source>
</evidence>
<keyword evidence="2" id="KW-0614">Plasmid</keyword>
<dbReference type="KEGG" id="eba:p1D5"/>
<keyword evidence="1" id="KW-0472">Membrane</keyword>
<proteinExistence type="predicted"/>
<dbReference type="Proteomes" id="UP000006552">
    <property type="component" value="Plasmid 1"/>
</dbReference>
<dbReference type="EMBL" id="CR555307">
    <property type="protein sequence ID" value="CAI10311.1"/>
    <property type="molecule type" value="Genomic_DNA"/>
</dbReference>
<dbReference type="RefSeq" id="WP_011254866.1">
    <property type="nucleotide sequence ID" value="NC_006823.1"/>
</dbReference>
<keyword evidence="3" id="KW-1185">Reference proteome</keyword>
<name>Q5NXA3_AROAE</name>
<keyword evidence="1" id="KW-1133">Transmembrane helix</keyword>
<gene>
    <name evidence="2" type="ORF">p1D5</name>
</gene>
<evidence type="ECO:0008006" key="4">
    <source>
        <dbReference type="Google" id="ProtNLM"/>
    </source>
</evidence>
<protein>
    <recommendedName>
        <fullName evidence="4">Transmembrane protein</fullName>
    </recommendedName>
</protein>
<feature type="transmembrane region" description="Helical" evidence="1">
    <location>
        <begin position="59"/>
        <end position="77"/>
    </location>
</feature>